<proteinExistence type="predicted"/>
<comment type="subcellular location">
    <subcellularLocation>
        <location evidence="1">Nucleus</location>
    </subcellularLocation>
</comment>
<feature type="region of interest" description="Disordered" evidence="6">
    <location>
        <begin position="1267"/>
        <end position="1303"/>
    </location>
</feature>
<evidence type="ECO:0000313" key="9">
    <source>
        <dbReference type="Proteomes" id="UP000245591"/>
    </source>
</evidence>
<dbReference type="GO" id="GO:0008270">
    <property type="term" value="F:zinc ion binding"/>
    <property type="evidence" value="ECO:0007669"/>
    <property type="project" value="InterPro"/>
</dbReference>
<keyword evidence="3" id="KW-0805">Transcription regulation</keyword>
<feature type="region of interest" description="Disordered" evidence="6">
    <location>
        <begin position="131"/>
        <end position="161"/>
    </location>
</feature>
<feature type="compositionally biased region" description="Basic and acidic residues" evidence="6">
    <location>
        <begin position="1571"/>
        <end position="1588"/>
    </location>
</feature>
<protein>
    <recommendedName>
        <fullName evidence="7">Zn(2)-C6 fungal-type domain-containing protein</fullName>
    </recommendedName>
</protein>
<dbReference type="Pfam" id="PF00172">
    <property type="entry name" value="Zn_clus"/>
    <property type="match status" value="1"/>
</dbReference>
<evidence type="ECO:0000256" key="6">
    <source>
        <dbReference type="SAM" id="MobiDB-lite"/>
    </source>
</evidence>
<dbReference type="InterPro" id="IPR007219">
    <property type="entry name" value="XnlR_reg_dom"/>
</dbReference>
<keyword evidence="5" id="KW-0539">Nucleus</keyword>
<evidence type="ECO:0000256" key="5">
    <source>
        <dbReference type="ARBA" id="ARBA00023242"/>
    </source>
</evidence>
<gene>
    <name evidence="8" type="ORF">BB558_001600</name>
</gene>
<keyword evidence="2" id="KW-0479">Metal-binding</keyword>
<feature type="region of interest" description="Disordered" evidence="6">
    <location>
        <begin position="1545"/>
        <end position="1588"/>
    </location>
</feature>
<comment type="caution">
    <text evidence="8">The sequence shown here is derived from an EMBL/GenBank/DDBJ whole genome shotgun (WGS) entry which is preliminary data.</text>
</comment>
<feature type="compositionally biased region" description="Basic and acidic residues" evidence="6">
    <location>
        <begin position="1267"/>
        <end position="1276"/>
    </location>
</feature>
<feature type="compositionally biased region" description="Polar residues" evidence="6">
    <location>
        <begin position="33"/>
        <end position="44"/>
    </location>
</feature>
<evidence type="ECO:0000256" key="3">
    <source>
        <dbReference type="ARBA" id="ARBA00023015"/>
    </source>
</evidence>
<dbReference type="PANTHER" id="PTHR47338">
    <property type="entry name" value="ZN(II)2CYS6 TRANSCRIPTION FACTOR (EUROFUNG)-RELATED"/>
    <property type="match status" value="1"/>
</dbReference>
<evidence type="ECO:0000313" key="8">
    <source>
        <dbReference type="EMBL" id="PWA02260.1"/>
    </source>
</evidence>
<dbReference type="CDD" id="cd12148">
    <property type="entry name" value="fungal_TF_MHR"/>
    <property type="match status" value="1"/>
</dbReference>
<dbReference type="InterPro" id="IPR001138">
    <property type="entry name" value="Zn2Cys6_DnaBD"/>
</dbReference>
<dbReference type="PROSITE" id="PS50048">
    <property type="entry name" value="ZN2_CY6_FUNGAL_2"/>
    <property type="match status" value="1"/>
</dbReference>
<feature type="compositionally biased region" description="Basic and acidic residues" evidence="6">
    <location>
        <begin position="143"/>
        <end position="152"/>
    </location>
</feature>
<dbReference type="CDD" id="cd00067">
    <property type="entry name" value="GAL4"/>
    <property type="match status" value="1"/>
</dbReference>
<feature type="compositionally biased region" description="Low complexity" evidence="6">
    <location>
        <begin position="1552"/>
        <end position="1562"/>
    </location>
</feature>
<sequence>MNIPITSPKRNLSLSTSSSTPSSPKKQKLPQTNQDDSALLSTESKNTDSTKNKRISLACMLCRRKKVKCDSIQPQCSNCKNRNAQCIYAKERRRGRPPRVYTYGDLIPPGKPIAPEVQSAIEDAIISSRIHSHSHKHPSPPDTKADHTKENTNHSPRNKLHRVRTDISSLTIDTSNTQTNHTKYTSFVYESNPLQPGSDFAPKYSTNHTKLNLPFQTNINPHMSNSKNFFDTNIHKSPLQYSSNIEQHPEILPGKFSENFINLFLPQIPLFSKSSLLKKINDKSISPLLWTSVCATGSDNKSESNFYANLVFQSLVINDHPTPYKDFIQHNLPILQALIIISSYYLLTLDYTRSHLCLKKAVCLMISKNLSNVDLKKPKPDTANLPQIEKLPTFSKKYLYEPDIYEIDKNTKEEIRRSCWMLFFLDRRLSIETNNSVSIPVESMRLKLPKTKDGWDFDYIEQPKSDKNNGDQLNTRHMMARSFREAISSPILQSTNQNGKSIKKDNFQRNPCIILQYIVSALRTDFFLLLLRDTELHMIPPMSLSDVYSSISGNTQGTQHISPVMNYYSPLFSHTLPRPMALGDKDSMFISFQTKEQIKPNYSPWLYSIKRHNDLWTNSIKNNYGFGSISTLQSSWTQGSYDVNKPSTFHTTNFSNKLLTLETPMLSYSLLSLVSITESNINHDLLAFSKKYPHWSKFVLWSMDQYRNPNLTHQELFSISERKSISLKSDPSDSTELVYNSHNVKYEFVLQLVSLLIGTTFSQFFLEEKPQIISPCMSKTALKLLYDKSKDFTQNLISNSEYENIKPIYKLLQSPNFTNYEIEKPLENKDTDINTFNRTISLVNIKNSISDLGKPSRTVNEGKVMNNYINPSLADPNARNYFHQRSESEFNGHYTPIKNHHSTNSINTIPKVQNQSFTNTNQSGLNHKYTPIAPNSSLTEPLSETNSFVCLESWKKSTELALSTAAACADFARTLAFTSVLSIKLSSSEFRPMSPSTPVCATTALECFRYNFSSPIAVVGAIRILLTNYSLFSSLVSARASVSEENDFSYRNSDLILKKMVFKGKNNLSRNPKENSEYSLLSNNSKSAVWYVCQQDKHDSVIETPSINNGHKTNTKSTNNDSIDTLKSKANNMGKNLKSNTAELIVPCSITDILHGLAALMSLMESMYTFWGFESELVNFEKIISFIQNDPAPETPTGSNDTFYNRNSLSPTATHTRANSEINLTPEAQYNKESFHSKHSNSGILPVFDHSPDGNQYVNAIDRDFTKNKSLPERENNGPSNTSIQRSLNFSTGSQRENDSAYKKRDYSLSSIINSDKNRSDFVKYEPTNFAGHLTDSFASTLISQSHNLNHIVHKQNVEFGHKGSSNDISTPYSYPPNSSMNSKQLIQKGVDKNYDSIGNSYVSLRNDRFSRLAAQSNTNMDANVNGRDGYYRTYTNIEQRLRFNNGEKSTFAKSNTTQPSLNGYEYRDGSYHLKRPSLEHQKEYSFPTSSQGNVPTIIENNNPSVHHHSQEQNTNSATKNGYSYPQRTFNNNQGFMYHKHKKYYGHTPQESNNTNTSTKNSVLYNNKSDNQQEKNSEKNVEKEKDDATVAKKFLPSLRTLGL</sequence>
<dbReference type="SMART" id="SM00066">
    <property type="entry name" value="GAL4"/>
    <property type="match status" value="1"/>
</dbReference>
<keyword evidence="9" id="KW-1185">Reference proteome</keyword>
<feature type="domain" description="Zn(2)-C6 fungal-type" evidence="7">
    <location>
        <begin position="58"/>
        <end position="88"/>
    </location>
</feature>
<feature type="compositionally biased region" description="Polar residues" evidence="6">
    <location>
        <begin position="1512"/>
        <end position="1532"/>
    </location>
</feature>
<feature type="region of interest" description="Disordered" evidence="6">
    <location>
        <begin position="1483"/>
        <end position="1532"/>
    </location>
</feature>
<feature type="compositionally biased region" description="Polar residues" evidence="6">
    <location>
        <begin position="1487"/>
        <end position="1505"/>
    </location>
</feature>
<dbReference type="Proteomes" id="UP000245591">
    <property type="component" value="Unassembled WGS sequence"/>
</dbReference>
<dbReference type="GO" id="GO:0006351">
    <property type="term" value="P:DNA-templated transcription"/>
    <property type="evidence" value="ECO:0007669"/>
    <property type="project" value="InterPro"/>
</dbReference>
<dbReference type="Gene3D" id="4.10.240.10">
    <property type="entry name" value="Zn(2)-C6 fungal-type DNA-binding domain"/>
    <property type="match status" value="1"/>
</dbReference>
<dbReference type="EMBL" id="MBFU01000090">
    <property type="protein sequence ID" value="PWA02260.1"/>
    <property type="molecule type" value="Genomic_DNA"/>
</dbReference>
<feature type="compositionally biased region" description="Polar residues" evidence="6">
    <location>
        <begin position="1277"/>
        <end position="1295"/>
    </location>
</feature>
<dbReference type="PANTHER" id="PTHR47338:SF5">
    <property type="entry name" value="ZN(II)2CYS6 TRANSCRIPTION FACTOR (EUROFUNG)"/>
    <property type="match status" value="1"/>
</dbReference>
<keyword evidence="4" id="KW-0804">Transcription</keyword>
<evidence type="ECO:0000259" key="7">
    <source>
        <dbReference type="PROSITE" id="PS50048"/>
    </source>
</evidence>
<evidence type="ECO:0000256" key="1">
    <source>
        <dbReference type="ARBA" id="ARBA00004123"/>
    </source>
</evidence>
<feature type="compositionally biased region" description="Low complexity" evidence="6">
    <location>
        <begin position="12"/>
        <end position="32"/>
    </location>
</feature>
<evidence type="ECO:0000256" key="2">
    <source>
        <dbReference type="ARBA" id="ARBA00022723"/>
    </source>
</evidence>
<reference evidence="8 9" key="1">
    <citation type="journal article" date="2018" name="MBio">
        <title>Comparative Genomics Reveals the Core Gene Toolbox for the Fungus-Insect Symbiosis.</title>
        <authorList>
            <person name="Wang Y."/>
            <person name="Stata M."/>
            <person name="Wang W."/>
            <person name="Stajich J.E."/>
            <person name="White M.M."/>
            <person name="Moncalvo J.M."/>
        </authorList>
    </citation>
    <scope>NUCLEOTIDE SEQUENCE [LARGE SCALE GENOMIC DNA]</scope>
    <source>
        <strain evidence="8 9">AUS-126-30</strain>
    </source>
</reference>
<dbReference type="PROSITE" id="PS00463">
    <property type="entry name" value="ZN2_CY6_FUNGAL_1"/>
    <property type="match status" value="1"/>
</dbReference>
<evidence type="ECO:0000256" key="4">
    <source>
        <dbReference type="ARBA" id="ARBA00023163"/>
    </source>
</evidence>
<dbReference type="GO" id="GO:0005634">
    <property type="term" value="C:nucleus"/>
    <property type="evidence" value="ECO:0007669"/>
    <property type="project" value="UniProtKB-SubCell"/>
</dbReference>
<accession>A0A2U1JAW2</accession>
<dbReference type="InterPro" id="IPR036864">
    <property type="entry name" value="Zn2-C6_fun-type_DNA-bd_sf"/>
</dbReference>
<name>A0A2U1JAW2_SMIAN</name>
<organism evidence="8 9">
    <name type="scientific">Smittium angustum</name>
    <dbReference type="NCBI Taxonomy" id="133377"/>
    <lineage>
        <taxon>Eukaryota</taxon>
        <taxon>Fungi</taxon>
        <taxon>Fungi incertae sedis</taxon>
        <taxon>Zoopagomycota</taxon>
        <taxon>Kickxellomycotina</taxon>
        <taxon>Harpellomycetes</taxon>
        <taxon>Harpellales</taxon>
        <taxon>Legeriomycetaceae</taxon>
        <taxon>Smittium</taxon>
    </lineage>
</organism>
<dbReference type="InterPro" id="IPR050815">
    <property type="entry name" value="TF_fung"/>
</dbReference>
<feature type="compositionally biased region" description="Polar residues" evidence="6">
    <location>
        <begin position="1"/>
        <end position="10"/>
    </location>
</feature>
<dbReference type="GO" id="GO:0003677">
    <property type="term" value="F:DNA binding"/>
    <property type="evidence" value="ECO:0007669"/>
    <property type="project" value="InterPro"/>
</dbReference>
<dbReference type="Pfam" id="PF04082">
    <property type="entry name" value="Fungal_trans"/>
    <property type="match status" value="1"/>
</dbReference>
<dbReference type="SUPFAM" id="SSF57701">
    <property type="entry name" value="Zn2/Cys6 DNA-binding domain"/>
    <property type="match status" value="1"/>
</dbReference>
<feature type="region of interest" description="Disordered" evidence="6">
    <location>
        <begin position="1"/>
        <end position="50"/>
    </location>
</feature>
<dbReference type="GO" id="GO:0000981">
    <property type="term" value="F:DNA-binding transcription factor activity, RNA polymerase II-specific"/>
    <property type="evidence" value="ECO:0007669"/>
    <property type="project" value="InterPro"/>
</dbReference>